<dbReference type="InterPro" id="IPR007110">
    <property type="entry name" value="Ig-like_dom"/>
</dbReference>
<keyword evidence="8" id="KW-1185">Reference proteome</keyword>
<evidence type="ECO:0000259" key="5">
    <source>
        <dbReference type="PROSITE" id="PS50835"/>
    </source>
</evidence>
<dbReference type="InterPro" id="IPR003598">
    <property type="entry name" value="Ig_sub2"/>
</dbReference>
<dbReference type="CDD" id="cd00063">
    <property type="entry name" value="FN3"/>
    <property type="match status" value="2"/>
</dbReference>
<dbReference type="Pfam" id="PF13927">
    <property type="entry name" value="Ig_3"/>
    <property type="match status" value="2"/>
</dbReference>
<dbReference type="FunFam" id="2.60.40.10:FF:000719">
    <property type="entry name" value="nephrin isoform X1"/>
    <property type="match status" value="1"/>
</dbReference>
<dbReference type="GO" id="GO:0030154">
    <property type="term" value="P:cell differentiation"/>
    <property type="evidence" value="ECO:0007669"/>
    <property type="project" value="UniProtKB-ARBA"/>
</dbReference>
<dbReference type="Pfam" id="PF07679">
    <property type="entry name" value="I-set"/>
    <property type="match status" value="1"/>
</dbReference>
<evidence type="ECO:0000313" key="8">
    <source>
        <dbReference type="Proteomes" id="UP001054945"/>
    </source>
</evidence>
<keyword evidence="2" id="KW-1015">Disulfide bond</keyword>
<dbReference type="PROSITE" id="PS50853">
    <property type="entry name" value="FN3"/>
    <property type="match status" value="2"/>
</dbReference>
<keyword evidence="4" id="KW-0812">Transmembrane</keyword>
<gene>
    <name evidence="7" type="primary">Dscam2</name>
    <name evidence="7" type="ORF">CEXT_790561</name>
</gene>
<dbReference type="FunFam" id="2.60.40.10:FF:000104">
    <property type="entry name" value="Down syndrome cell adhesion molecule b"/>
    <property type="match status" value="1"/>
</dbReference>
<dbReference type="Gene3D" id="2.60.40.10">
    <property type="entry name" value="Immunoglobulins"/>
    <property type="match status" value="5"/>
</dbReference>
<dbReference type="PANTHER" id="PTHR44170">
    <property type="entry name" value="PROTEIN SIDEKICK"/>
    <property type="match status" value="1"/>
</dbReference>
<proteinExistence type="predicted"/>
<reference evidence="7 8" key="1">
    <citation type="submission" date="2021-06" db="EMBL/GenBank/DDBJ databases">
        <title>Caerostris extrusa draft genome.</title>
        <authorList>
            <person name="Kono N."/>
            <person name="Arakawa K."/>
        </authorList>
    </citation>
    <scope>NUCLEOTIDE SEQUENCE [LARGE SCALE GENOMIC DNA]</scope>
</reference>
<evidence type="ECO:0000259" key="6">
    <source>
        <dbReference type="PROSITE" id="PS50853"/>
    </source>
</evidence>
<dbReference type="EMBL" id="BPLR01016780">
    <property type="protein sequence ID" value="GIY86327.1"/>
    <property type="molecule type" value="Genomic_DNA"/>
</dbReference>
<dbReference type="SMART" id="SM00409">
    <property type="entry name" value="IG"/>
    <property type="match status" value="3"/>
</dbReference>
<feature type="domain" description="Fibronectin type-III" evidence="6">
    <location>
        <begin position="453"/>
        <end position="552"/>
    </location>
</feature>
<dbReference type="GO" id="GO:0009653">
    <property type="term" value="P:anatomical structure morphogenesis"/>
    <property type="evidence" value="ECO:0007669"/>
    <property type="project" value="UniProtKB-ARBA"/>
</dbReference>
<dbReference type="InterPro" id="IPR036179">
    <property type="entry name" value="Ig-like_dom_sf"/>
</dbReference>
<feature type="domain" description="Ig-like" evidence="5">
    <location>
        <begin position="54"/>
        <end position="142"/>
    </location>
</feature>
<evidence type="ECO:0000313" key="7">
    <source>
        <dbReference type="EMBL" id="GIY86327.1"/>
    </source>
</evidence>
<dbReference type="SMART" id="SM00408">
    <property type="entry name" value="IGc2"/>
    <property type="match status" value="3"/>
</dbReference>
<organism evidence="7 8">
    <name type="scientific">Caerostris extrusa</name>
    <name type="common">Bark spider</name>
    <name type="synonym">Caerostris bankana</name>
    <dbReference type="NCBI Taxonomy" id="172846"/>
    <lineage>
        <taxon>Eukaryota</taxon>
        <taxon>Metazoa</taxon>
        <taxon>Ecdysozoa</taxon>
        <taxon>Arthropoda</taxon>
        <taxon>Chelicerata</taxon>
        <taxon>Arachnida</taxon>
        <taxon>Araneae</taxon>
        <taxon>Araneomorphae</taxon>
        <taxon>Entelegynae</taxon>
        <taxon>Araneoidea</taxon>
        <taxon>Araneidae</taxon>
        <taxon>Caerostris</taxon>
    </lineage>
</organism>
<dbReference type="FunFam" id="2.60.40.10:FF:000028">
    <property type="entry name" value="Neuronal cell adhesion molecule"/>
    <property type="match status" value="1"/>
</dbReference>
<protein>
    <submittedName>
        <fullName evidence="7">Down syndrome cell adhesion molecule-like protein Dscam2</fullName>
    </submittedName>
</protein>
<dbReference type="SMART" id="SM00060">
    <property type="entry name" value="FN3"/>
    <property type="match status" value="2"/>
</dbReference>
<keyword evidence="4" id="KW-1133">Transmembrane helix</keyword>
<feature type="domain" description="Fibronectin type-III" evidence="6">
    <location>
        <begin position="352"/>
        <end position="448"/>
    </location>
</feature>
<dbReference type="InterPro" id="IPR003961">
    <property type="entry name" value="FN3_dom"/>
</dbReference>
<dbReference type="PROSITE" id="PS50835">
    <property type="entry name" value="IG_LIKE"/>
    <property type="match status" value="3"/>
</dbReference>
<feature type="transmembrane region" description="Helical" evidence="4">
    <location>
        <begin position="573"/>
        <end position="597"/>
    </location>
</feature>
<feature type="domain" description="Ig-like" evidence="5">
    <location>
        <begin position="151"/>
        <end position="244"/>
    </location>
</feature>
<dbReference type="InterPro" id="IPR003599">
    <property type="entry name" value="Ig_sub"/>
</dbReference>
<dbReference type="Proteomes" id="UP001054945">
    <property type="component" value="Unassembled WGS sequence"/>
</dbReference>
<dbReference type="SUPFAM" id="SSF48726">
    <property type="entry name" value="Immunoglobulin"/>
    <property type="match status" value="3"/>
</dbReference>
<dbReference type="InterPro" id="IPR013783">
    <property type="entry name" value="Ig-like_fold"/>
</dbReference>
<evidence type="ECO:0000256" key="3">
    <source>
        <dbReference type="SAM" id="MobiDB-lite"/>
    </source>
</evidence>
<keyword evidence="4" id="KW-0472">Membrane</keyword>
<dbReference type="Pfam" id="PF00041">
    <property type="entry name" value="fn3"/>
    <property type="match status" value="2"/>
</dbReference>
<dbReference type="GO" id="GO:0098609">
    <property type="term" value="P:cell-cell adhesion"/>
    <property type="evidence" value="ECO:0007669"/>
    <property type="project" value="TreeGrafter"/>
</dbReference>
<evidence type="ECO:0000256" key="4">
    <source>
        <dbReference type="SAM" id="Phobius"/>
    </source>
</evidence>
<feature type="domain" description="Ig-like" evidence="5">
    <location>
        <begin position="251"/>
        <end position="343"/>
    </location>
</feature>
<dbReference type="SUPFAM" id="SSF49265">
    <property type="entry name" value="Fibronectin type III"/>
    <property type="match status" value="1"/>
</dbReference>
<dbReference type="InterPro" id="IPR036116">
    <property type="entry name" value="FN3_sf"/>
</dbReference>
<evidence type="ECO:0000256" key="1">
    <source>
        <dbReference type="ARBA" id="ARBA00022737"/>
    </source>
</evidence>
<feature type="non-terminal residue" evidence="7">
    <location>
        <position position="662"/>
    </location>
</feature>
<comment type="caution">
    <text evidence="7">The sequence shown here is derived from an EMBL/GenBank/DDBJ whole genome shotgun (WGS) entry which is preliminary data.</text>
</comment>
<evidence type="ECO:0000256" key="2">
    <source>
        <dbReference type="ARBA" id="ARBA00023157"/>
    </source>
</evidence>
<accession>A0AAV4WUZ6</accession>
<feature type="region of interest" description="Disordered" evidence="3">
    <location>
        <begin position="537"/>
        <end position="558"/>
    </location>
</feature>
<keyword evidence="1" id="KW-0677">Repeat</keyword>
<dbReference type="AlphaFoldDB" id="A0AAV4WUZ6"/>
<dbReference type="PANTHER" id="PTHR44170:SF6">
    <property type="entry name" value="CONTACTIN"/>
    <property type="match status" value="1"/>
</dbReference>
<name>A0AAV4WUZ6_CAEEX</name>
<dbReference type="FunFam" id="2.60.40.10:FF:000333">
    <property type="entry name" value="Down syndrome cell adhesion molecule"/>
    <property type="match status" value="1"/>
</dbReference>
<dbReference type="InterPro" id="IPR013098">
    <property type="entry name" value="Ig_I-set"/>
</dbReference>
<sequence length="662" mass="72825">MPMKHEPANEHFPLSSINRFRPASKTSLNPHAYSQKRHFLISEKFGANIHICVPPVIDKHYFRDSSTVDEGSRTKLVCIVSRGDPPLRFRWLKNGLPFPAHGDVAVQTTEDSSIVTFKGVTSTDRGLYSCLATNLASSANMTTHLVVNVSPQFTVEPTNSTVAEGDTVRLDCAAVGFPAPSILWKKLIYSENTAGDFAYVHSGPRAHRYTNGTLVISEAEEQDAGAYMCQANNGIGASLSKIVSLQVLAPPRFKESFQSQSTREGSNATLKCDATGHAPITITWQKNKTLLYSRSNEKYIIRNITKEHEMSSELHILAAERADTGTYTCTAVNDIGRDESVIQFLVQGVPDAPSNLTVVNTTSRSISLFWEVIHNGNSRITGSIVQYQTLSDTHWNGQTSQLIVSGTDDSATLRALTPITLYFVRIIAENALGQSRPSAVINVTTEEEAPSGFPREVQVHSTGAQSIKVTWKPPSLESQHGRIMGYYVGYRMSQSPDSYVFQQVESNPRTEHQATYIRGLRPSTHYDVVLKAFNSVGDGPRSSRTSGRTLETDPASSPAFGKRESYLPFYKNITLVVSILVTSLVVLLLLFAVVVCFKKHSRDRRDGDDYESSKAVGDSLKMSITSMSLPTKPPKLPHYSCPAGKIDYAEPYVCNDSAVSKQ</sequence>